<dbReference type="KEGG" id="haxz:M0R88_13305"/>
<evidence type="ECO:0000313" key="4">
    <source>
        <dbReference type="Proteomes" id="UP000830434"/>
    </source>
</evidence>
<keyword evidence="4" id="KW-1185">Reference proteome</keyword>
<dbReference type="GO" id="GO:0005829">
    <property type="term" value="C:cytosol"/>
    <property type="evidence" value="ECO:0007669"/>
    <property type="project" value="TreeGrafter"/>
</dbReference>
<gene>
    <name evidence="3" type="ORF">M0R88_13305</name>
</gene>
<dbReference type="AlphaFoldDB" id="A0A8U0IEU4"/>
<dbReference type="EMBL" id="CP096658">
    <property type="protein sequence ID" value="UPV99492.1"/>
    <property type="molecule type" value="Genomic_DNA"/>
</dbReference>
<dbReference type="PROSITE" id="PS00101">
    <property type="entry name" value="HEXAPEP_TRANSFERASES"/>
    <property type="match status" value="1"/>
</dbReference>
<dbReference type="InterPro" id="IPR051159">
    <property type="entry name" value="Hexapeptide_acetyltransf"/>
</dbReference>
<dbReference type="PANTHER" id="PTHR23416:SF23">
    <property type="entry name" value="ACETYLTRANSFERASE C18B11.09C-RELATED"/>
    <property type="match status" value="1"/>
</dbReference>
<organism evidence="3 4">
    <name type="scientific">Halorussus gelatinilyticus</name>
    <dbReference type="NCBI Taxonomy" id="2937524"/>
    <lineage>
        <taxon>Archaea</taxon>
        <taxon>Methanobacteriati</taxon>
        <taxon>Methanobacteriota</taxon>
        <taxon>Stenosarchaea group</taxon>
        <taxon>Halobacteria</taxon>
        <taxon>Halobacteriales</taxon>
        <taxon>Haladaptataceae</taxon>
        <taxon>Halorussus</taxon>
    </lineage>
</organism>
<accession>A0A8U0IEU4</accession>
<keyword evidence="3" id="KW-0012">Acyltransferase</keyword>
<reference evidence="3" key="1">
    <citation type="submission" date="2022-04" db="EMBL/GenBank/DDBJ databases">
        <title>Diverse halophilic archaea isolated from saline environments.</title>
        <authorList>
            <person name="Cui H.-L."/>
        </authorList>
    </citation>
    <scope>NUCLEOTIDE SEQUENCE</scope>
    <source>
        <strain evidence="3">XZYJT40</strain>
    </source>
</reference>
<dbReference type="InterPro" id="IPR018357">
    <property type="entry name" value="Hexapep_transf_CS"/>
</dbReference>
<keyword evidence="2" id="KW-0808">Transferase</keyword>
<evidence type="ECO:0000256" key="1">
    <source>
        <dbReference type="ARBA" id="ARBA00007274"/>
    </source>
</evidence>
<protein>
    <submittedName>
        <fullName evidence="3">Acyltransferase</fullName>
    </submittedName>
</protein>
<dbReference type="InterPro" id="IPR001451">
    <property type="entry name" value="Hexapep"/>
</dbReference>
<dbReference type="GO" id="GO:0008374">
    <property type="term" value="F:O-acyltransferase activity"/>
    <property type="evidence" value="ECO:0007669"/>
    <property type="project" value="TreeGrafter"/>
</dbReference>
<dbReference type="PANTHER" id="PTHR23416">
    <property type="entry name" value="SIALIC ACID SYNTHASE-RELATED"/>
    <property type="match status" value="1"/>
</dbReference>
<comment type="similarity">
    <text evidence="1">Belongs to the transferase hexapeptide repeat family.</text>
</comment>
<dbReference type="Proteomes" id="UP000830434">
    <property type="component" value="Chromosome"/>
</dbReference>
<proteinExistence type="inferred from homology"/>
<evidence type="ECO:0000256" key="2">
    <source>
        <dbReference type="ARBA" id="ARBA00022679"/>
    </source>
</evidence>
<dbReference type="SUPFAM" id="SSF51161">
    <property type="entry name" value="Trimeric LpxA-like enzymes"/>
    <property type="match status" value="1"/>
</dbReference>
<name>A0A8U0IEU4_9EURY</name>
<dbReference type="InterPro" id="IPR011004">
    <property type="entry name" value="Trimer_LpxA-like_sf"/>
</dbReference>
<sequence>MTIDETASIANSTLGEVEVREYVTVHDSELADGARVYERTSVKKSVFDGPTVVNANCYVENAKLGERVQVGPNASIVGVTHDLTDAGMEFGNDRFEEIVVEDGAFVGAGAVVLPGVTVGENAVVGAGTTVATDVPSECVVRAESNTRTREL</sequence>
<evidence type="ECO:0000313" key="3">
    <source>
        <dbReference type="EMBL" id="UPV99492.1"/>
    </source>
</evidence>
<dbReference type="Gene3D" id="2.160.10.10">
    <property type="entry name" value="Hexapeptide repeat proteins"/>
    <property type="match status" value="1"/>
</dbReference>
<dbReference type="Pfam" id="PF00132">
    <property type="entry name" value="Hexapep"/>
    <property type="match status" value="1"/>
</dbReference>
<dbReference type="GeneID" id="72190850"/>
<dbReference type="RefSeq" id="WP_248653985.1">
    <property type="nucleotide sequence ID" value="NZ_CP096658.1"/>
</dbReference>